<evidence type="ECO:0000256" key="1">
    <source>
        <dbReference type="ARBA" id="ARBA00001947"/>
    </source>
</evidence>
<dbReference type="EMBL" id="MSDO01000010">
    <property type="protein sequence ID" value="OLO04562.1"/>
    <property type="molecule type" value="Genomic_DNA"/>
</dbReference>
<dbReference type="PANTHER" id="PTHR10625">
    <property type="entry name" value="HISTONE DEACETYLASE HDAC1-RELATED"/>
    <property type="match status" value="1"/>
</dbReference>
<dbReference type="GO" id="GO:0016787">
    <property type="term" value="F:hydrolase activity"/>
    <property type="evidence" value="ECO:0007669"/>
    <property type="project" value="UniProtKB-KW"/>
</dbReference>
<dbReference type="RefSeq" id="WP_075569851.1">
    <property type="nucleotide sequence ID" value="NZ_MSDO01000010.1"/>
</dbReference>
<accession>A0A1Q8ST59</accession>
<reference evidence="7 8" key="1">
    <citation type="submission" date="2016-12" db="EMBL/GenBank/DDBJ databases">
        <title>Draft genome sequences of strains Salinicola socius SMB35, Salinicola sp. MH3R3-1 and Chromohalobacter sp. SMB17 from the Verkhnekamsk potash mining region of Russia.</title>
        <authorList>
            <person name="Mavrodi D.V."/>
            <person name="Olsson B.E."/>
            <person name="Korsakova E.S."/>
            <person name="Pyankova A."/>
            <person name="Mavrodi O.V."/>
            <person name="Plotnikova E.G."/>
        </authorList>
    </citation>
    <scope>NUCLEOTIDE SEQUENCE [LARGE SCALE GENOMIC DNA]</scope>
    <source>
        <strain evidence="7 8">SMB35</strain>
    </source>
</reference>
<dbReference type="GO" id="GO:0040029">
    <property type="term" value="P:epigenetic regulation of gene expression"/>
    <property type="evidence" value="ECO:0007669"/>
    <property type="project" value="TreeGrafter"/>
</dbReference>
<dbReference type="CDD" id="cd10001">
    <property type="entry name" value="HDAC_classII_APAH"/>
    <property type="match status" value="1"/>
</dbReference>
<comment type="cofactor">
    <cofactor evidence="1">
        <name>Zn(2+)</name>
        <dbReference type="ChEBI" id="CHEBI:29105"/>
    </cofactor>
</comment>
<evidence type="ECO:0000256" key="5">
    <source>
        <dbReference type="ARBA" id="ARBA00022833"/>
    </source>
</evidence>
<protein>
    <submittedName>
        <fullName evidence="7">Acetylpolyamine amidohydrolase</fullName>
    </submittedName>
</protein>
<dbReference type="PRINTS" id="PR01270">
    <property type="entry name" value="HDASUPER"/>
</dbReference>
<dbReference type="PANTHER" id="PTHR10625:SF17">
    <property type="entry name" value="HISTONE DEACETYLASE 8"/>
    <property type="match status" value="1"/>
</dbReference>
<comment type="caution">
    <text evidence="7">The sequence shown here is derived from an EMBL/GenBank/DDBJ whole genome shotgun (WGS) entry which is preliminary data.</text>
</comment>
<comment type="similarity">
    <text evidence="2">Belongs to the histone deacetylase family.</text>
</comment>
<feature type="domain" description="Histone deacetylase" evidence="6">
    <location>
        <begin position="28"/>
        <end position="335"/>
    </location>
</feature>
<dbReference type="Pfam" id="PF00850">
    <property type="entry name" value="Hist_deacetyl"/>
    <property type="match status" value="1"/>
</dbReference>
<dbReference type="STRING" id="404433.BTW07_09030"/>
<keyword evidence="5" id="KW-0862">Zinc</keyword>
<keyword evidence="4 7" id="KW-0378">Hydrolase</keyword>
<evidence type="ECO:0000313" key="8">
    <source>
        <dbReference type="Proteomes" id="UP000186878"/>
    </source>
</evidence>
<evidence type="ECO:0000256" key="2">
    <source>
        <dbReference type="ARBA" id="ARBA00005947"/>
    </source>
</evidence>
<dbReference type="InterPro" id="IPR023801">
    <property type="entry name" value="His_deacetylse_dom"/>
</dbReference>
<dbReference type="Gene3D" id="3.40.800.20">
    <property type="entry name" value="Histone deacetylase domain"/>
    <property type="match status" value="1"/>
</dbReference>
<dbReference type="InterPro" id="IPR023696">
    <property type="entry name" value="Ureohydrolase_dom_sf"/>
</dbReference>
<keyword evidence="8" id="KW-1185">Reference proteome</keyword>
<dbReference type="AlphaFoldDB" id="A0A1Q8ST59"/>
<dbReference type="Proteomes" id="UP000186878">
    <property type="component" value="Unassembled WGS sequence"/>
</dbReference>
<keyword evidence="3" id="KW-0479">Metal-binding</keyword>
<dbReference type="InterPro" id="IPR000286">
    <property type="entry name" value="HDACs"/>
</dbReference>
<proteinExistence type="inferred from homology"/>
<organism evidence="7 8">
    <name type="scientific">Salinicola socius</name>
    <dbReference type="NCBI Taxonomy" id="404433"/>
    <lineage>
        <taxon>Bacteria</taxon>
        <taxon>Pseudomonadati</taxon>
        <taxon>Pseudomonadota</taxon>
        <taxon>Gammaproteobacteria</taxon>
        <taxon>Oceanospirillales</taxon>
        <taxon>Halomonadaceae</taxon>
        <taxon>Salinicola</taxon>
    </lineage>
</organism>
<dbReference type="OrthoDB" id="9808367at2"/>
<dbReference type="GO" id="GO:0004407">
    <property type="term" value="F:histone deacetylase activity"/>
    <property type="evidence" value="ECO:0007669"/>
    <property type="project" value="TreeGrafter"/>
</dbReference>
<evidence type="ECO:0000313" key="7">
    <source>
        <dbReference type="EMBL" id="OLO04562.1"/>
    </source>
</evidence>
<dbReference type="GO" id="GO:0046872">
    <property type="term" value="F:metal ion binding"/>
    <property type="evidence" value="ECO:0007669"/>
    <property type="project" value="UniProtKB-KW"/>
</dbReference>
<evidence type="ECO:0000256" key="4">
    <source>
        <dbReference type="ARBA" id="ARBA00022801"/>
    </source>
</evidence>
<dbReference type="InterPro" id="IPR037138">
    <property type="entry name" value="His_deacetylse_dom_sf"/>
</dbReference>
<evidence type="ECO:0000256" key="3">
    <source>
        <dbReference type="ARBA" id="ARBA00022723"/>
    </source>
</evidence>
<evidence type="ECO:0000259" key="6">
    <source>
        <dbReference type="Pfam" id="PF00850"/>
    </source>
</evidence>
<dbReference type="SUPFAM" id="SSF52768">
    <property type="entry name" value="Arginase/deacetylase"/>
    <property type="match status" value="1"/>
</dbReference>
<gene>
    <name evidence="7" type="ORF">BTW07_09030</name>
</gene>
<name>A0A1Q8ST59_9GAMM</name>
<sequence>MHVFACDAHRDHDPQFFVVRGQVRRSNEQPERADRLQRSAVSAGHTLVTAEAEVDHDRLATVHTSRYLDFLEHIHTRWLALEDRNPEEVVANVHPFPGEPCTYPDHLVGRVGFHLGDMAASIGPGTWRAARGAAQCALGAARHVQSGHRLAYALCRPPGHHAYAERANGFCYLNNAAIAASELRRHHARVAILDMDVHHGNGTQGIFYDRDDVLTVSLHADPHFMTPFFTGHAHETGRDAGEGYNLNLPLPQGLETDGYLRQLTRACERIADFAPGALVVSLGLDIYEHDPYQGVAVTTQGFARITRQISQLGLPTVIVQEGGYLSDALGDNLVSALSGFE</sequence>